<organism evidence="1 2">
    <name type="scientific">Parasponia andersonii</name>
    <name type="common">Sponia andersonii</name>
    <dbReference type="NCBI Taxonomy" id="3476"/>
    <lineage>
        <taxon>Eukaryota</taxon>
        <taxon>Viridiplantae</taxon>
        <taxon>Streptophyta</taxon>
        <taxon>Embryophyta</taxon>
        <taxon>Tracheophyta</taxon>
        <taxon>Spermatophyta</taxon>
        <taxon>Magnoliopsida</taxon>
        <taxon>eudicotyledons</taxon>
        <taxon>Gunneridae</taxon>
        <taxon>Pentapetalae</taxon>
        <taxon>rosids</taxon>
        <taxon>fabids</taxon>
        <taxon>Rosales</taxon>
        <taxon>Cannabaceae</taxon>
        <taxon>Parasponia</taxon>
    </lineage>
</organism>
<dbReference type="AlphaFoldDB" id="A0A2P5DQ17"/>
<dbReference type="EMBL" id="JXTB01000024">
    <property type="protein sequence ID" value="PON75378.1"/>
    <property type="molecule type" value="Genomic_DNA"/>
</dbReference>
<evidence type="ECO:0000313" key="1">
    <source>
        <dbReference type="EMBL" id="PON75378.1"/>
    </source>
</evidence>
<evidence type="ECO:0000313" key="2">
    <source>
        <dbReference type="Proteomes" id="UP000237105"/>
    </source>
</evidence>
<proteinExistence type="predicted"/>
<reference evidence="2" key="1">
    <citation type="submission" date="2016-06" db="EMBL/GenBank/DDBJ databases">
        <title>Parallel loss of symbiosis genes in relatives of nitrogen-fixing non-legume Parasponia.</title>
        <authorList>
            <person name="Van Velzen R."/>
            <person name="Holmer R."/>
            <person name="Bu F."/>
            <person name="Rutten L."/>
            <person name="Van Zeijl A."/>
            <person name="Liu W."/>
            <person name="Santuari L."/>
            <person name="Cao Q."/>
            <person name="Sharma T."/>
            <person name="Shen D."/>
            <person name="Roswanjaya Y."/>
            <person name="Wardhani T."/>
            <person name="Kalhor M.S."/>
            <person name="Jansen J."/>
            <person name="Van den Hoogen J."/>
            <person name="Gungor B."/>
            <person name="Hartog M."/>
            <person name="Hontelez J."/>
            <person name="Verver J."/>
            <person name="Yang W.-C."/>
            <person name="Schijlen E."/>
            <person name="Repin R."/>
            <person name="Schilthuizen M."/>
            <person name="Schranz E."/>
            <person name="Heidstra R."/>
            <person name="Miyata K."/>
            <person name="Fedorova E."/>
            <person name="Kohlen W."/>
            <person name="Bisseling T."/>
            <person name="Smit S."/>
            <person name="Geurts R."/>
        </authorList>
    </citation>
    <scope>NUCLEOTIDE SEQUENCE [LARGE SCALE GENOMIC DNA]</scope>
    <source>
        <strain evidence="2">cv. WU1-14</strain>
    </source>
</reference>
<accession>A0A2P5DQ17</accession>
<keyword evidence="2" id="KW-1185">Reference proteome</keyword>
<dbReference type="Proteomes" id="UP000237105">
    <property type="component" value="Unassembled WGS sequence"/>
</dbReference>
<name>A0A2P5DQ17_PARAD</name>
<sequence>MKPERESLTLHLTLLPPAYCFGMFLTNMVNYVVLTDKAYQFWHAPSYPEGWSRLIKWLAFTIHFDCVPSSYRLAIHSSLDAFIVQPQLEKCTHMNAPNTISYVQKNSTIKHEQTPH</sequence>
<gene>
    <name evidence="1" type="ORF">PanWU01x14_043450</name>
</gene>
<comment type="caution">
    <text evidence="1">The sequence shown here is derived from an EMBL/GenBank/DDBJ whole genome shotgun (WGS) entry which is preliminary data.</text>
</comment>
<protein>
    <submittedName>
        <fullName evidence="1">Uncharacterized protein</fullName>
    </submittedName>
</protein>